<dbReference type="EMBL" id="BAAAQM010000066">
    <property type="protein sequence ID" value="GAA1999834.1"/>
    <property type="molecule type" value="Genomic_DNA"/>
</dbReference>
<keyword evidence="2" id="KW-1185">Reference proteome</keyword>
<comment type="caution">
    <text evidence="1">The sequence shown here is derived from an EMBL/GenBank/DDBJ whole genome shotgun (WGS) entry which is preliminary data.</text>
</comment>
<evidence type="ECO:0000313" key="2">
    <source>
        <dbReference type="Proteomes" id="UP001499854"/>
    </source>
</evidence>
<dbReference type="Pfam" id="PF19449">
    <property type="entry name" value="DUF5987"/>
    <property type="match status" value="1"/>
</dbReference>
<proteinExistence type="predicted"/>
<gene>
    <name evidence="1" type="ORF">GCM10009838_76640</name>
</gene>
<organism evidence="1 2">
    <name type="scientific">Catenulispora subtropica</name>
    <dbReference type="NCBI Taxonomy" id="450798"/>
    <lineage>
        <taxon>Bacteria</taxon>
        <taxon>Bacillati</taxon>
        <taxon>Actinomycetota</taxon>
        <taxon>Actinomycetes</taxon>
        <taxon>Catenulisporales</taxon>
        <taxon>Catenulisporaceae</taxon>
        <taxon>Catenulispora</taxon>
    </lineage>
</organism>
<dbReference type="InterPro" id="IPR046029">
    <property type="entry name" value="DUF5987"/>
</dbReference>
<dbReference type="Proteomes" id="UP001499854">
    <property type="component" value="Unassembled WGS sequence"/>
</dbReference>
<reference evidence="1 2" key="1">
    <citation type="journal article" date="2019" name="Int. J. Syst. Evol. Microbiol.">
        <title>The Global Catalogue of Microorganisms (GCM) 10K type strain sequencing project: providing services to taxonomists for standard genome sequencing and annotation.</title>
        <authorList>
            <consortium name="The Broad Institute Genomics Platform"/>
            <consortium name="The Broad Institute Genome Sequencing Center for Infectious Disease"/>
            <person name="Wu L."/>
            <person name="Ma J."/>
        </authorList>
    </citation>
    <scope>NUCLEOTIDE SEQUENCE [LARGE SCALE GENOMIC DNA]</scope>
    <source>
        <strain evidence="1 2">JCM 16013</strain>
    </source>
</reference>
<evidence type="ECO:0000313" key="1">
    <source>
        <dbReference type="EMBL" id="GAA1999834.1"/>
    </source>
</evidence>
<name>A0ABN2T6Y0_9ACTN</name>
<protein>
    <submittedName>
        <fullName evidence="1">DUF5987 family protein</fullName>
    </submittedName>
</protein>
<sequence length="187" mass="19687">MKPPKDADPETMTLEAFADTIVPGEKRWPGDRAVAGISPGGGAVAAGAVDLMRTEAGGMASSLPDLVKALNQHAEGHAERNRLSLDPAVPPFVALPARDRATLVADLVRPGHPEKFLWVGLAIFSNMAFDTGAHLSTTQAMDAGHPGLAALGYTRPDGDGLWRFPDFSYRRTLAKLHPGTTATGSPE</sequence>
<accession>A0ABN2T6Y0</accession>